<evidence type="ECO:0000313" key="1">
    <source>
        <dbReference type="EMBL" id="KAJ1362713.1"/>
    </source>
</evidence>
<accession>A0AAD5QS76</accession>
<protein>
    <submittedName>
        <fullName evidence="1">Uncharacterized protein</fullName>
    </submittedName>
</protein>
<dbReference type="AlphaFoldDB" id="A0AAD5QS76"/>
<organism evidence="1 2">
    <name type="scientific">Parelaphostrongylus tenuis</name>
    <name type="common">Meningeal worm</name>
    <dbReference type="NCBI Taxonomy" id="148309"/>
    <lineage>
        <taxon>Eukaryota</taxon>
        <taxon>Metazoa</taxon>
        <taxon>Ecdysozoa</taxon>
        <taxon>Nematoda</taxon>
        <taxon>Chromadorea</taxon>
        <taxon>Rhabditida</taxon>
        <taxon>Rhabditina</taxon>
        <taxon>Rhabditomorpha</taxon>
        <taxon>Strongyloidea</taxon>
        <taxon>Metastrongylidae</taxon>
        <taxon>Parelaphostrongylus</taxon>
    </lineage>
</organism>
<reference evidence="1" key="1">
    <citation type="submission" date="2021-06" db="EMBL/GenBank/DDBJ databases">
        <title>Parelaphostrongylus tenuis whole genome reference sequence.</title>
        <authorList>
            <person name="Garwood T.J."/>
            <person name="Larsen P.A."/>
            <person name="Fountain-Jones N.M."/>
            <person name="Garbe J.R."/>
            <person name="Macchietto M.G."/>
            <person name="Kania S.A."/>
            <person name="Gerhold R.W."/>
            <person name="Richards J.E."/>
            <person name="Wolf T.M."/>
        </authorList>
    </citation>
    <scope>NUCLEOTIDE SEQUENCE</scope>
    <source>
        <strain evidence="1">MNPRO001-30</strain>
        <tissue evidence="1">Meninges</tissue>
    </source>
</reference>
<sequence length="151" mass="17277">MESPSTSNSLRRFYKSSKDFDSITSTICYDRSFSAGDADNKFCVPCSHLSYARDMFQTAAIVHTERAVSRHLQQRYLAELAGCQLSELLRVVHTTGKKCLSGALLRMKSFINIWDFNEDNGQQVTIAFYEVTMKSQRKTRQEGMLHNLVFD</sequence>
<name>A0AAD5QS76_PARTN</name>
<dbReference type="EMBL" id="JAHQIW010004522">
    <property type="protein sequence ID" value="KAJ1362713.1"/>
    <property type="molecule type" value="Genomic_DNA"/>
</dbReference>
<evidence type="ECO:0000313" key="2">
    <source>
        <dbReference type="Proteomes" id="UP001196413"/>
    </source>
</evidence>
<comment type="caution">
    <text evidence="1">The sequence shown here is derived from an EMBL/GenBank/DDBJ whole genome shotgun (WGS) entry which is preliminary data.</text>
</comment>
<keyword evidence="2" id="KW-1185">Reference proteome</keyword>
<dbReference type="Proteomes" id="UP001196413">
    <property type="component" value="Unassembled WGS sequence"/>
</dbReference>
<proteinExistence type="predicted"/>
<gene>
    <name evidence="1" type="ORF">KIN20_022369</name>
</gene>